<sequence>MSALPAKAEEAPACDELLVAGNSEYPPFLWRDPAEPDRVIGAVPAVLEELFAELGIRIQVRHVGPWSRTLESARTGRIDLVAGAFLTDERQQYLDYVVPSLAPIPTVVWMPRDEAFDYRQWSDLKGRTGATLFGNSFGQAFDAYAEANLRIEGVRSIEQAFKMALMGRVDYVLYEALQGRVKLASKGELEDFQSSGLFVSVENLYIAFSKRSRCNTPELREAFADALVRMRGEGRVQEYIADFTQRYINNGTKP</sequence>
<organism evidence="4 5">
    <name type="scientific">Marinobacter xestospongiae</name>
    <dbReference type="NCBI Taxonomy" id="994319"/>
    <lineage>
        <taxon>Bacteria</taxon>
        <taxon>Pseudomonadati</taxon>
        <taxon>Pseudomonadota</taxon>
        <taxon>Gammaproteobacteria</taxon>
        <taxon>Pseudomonadales</taxon>
        <taxon>Marinobacteraceae</taxon>
        <taxon>Marinobacter</taxon>
    </lineage>
</organism>
<feature type="domain" description="Solute-binding protein family 3/N-terminal" evidence="3">
    <location>
        <begin position="16"/>
        <end position="242"/>
    </location>
</feature>
<accession>A0ABU3W2N4</accession>
<dbReference type="EMBL" id="JAWIIJ010000019">
    <property type="protein sequence ID" value="MDV2080790.1"/>
    <property type="molecule type" value="Genomic_DNA"/>
</dbReference>
<dbReference type="Pfam" id="PF00497">
    <property type="entry name" value="SBP_bac_3"/>
    <property type="match status" value="1"/>
</dbReference>
<dbReference type="Gene3D" id="3.40.190.10">
    <property type="entry name" value="Periplasmic binding protein-like II"/>
    <property type="match status" value="2"/>
</dbReference>
<dbReference type="RefSeq" id="WP_248163826.1">
    <property type="nucleotide sequence ID" value="NZ_BAABBC010000028.1"/>
</dbReference>
<comment type="similarity">
    <text evidence="1">Belongs to the bacterial solute-binding protein 3 family.</text>
</comment>
<keyword evidence="2" id="KW-0732">Signal</keyword>
<evidence type="ECO:0000259" key="3">
    <source>
        <dbReference type="SMART" id="SM00062"/>
    </source>
</evidence>
<evidence type="ECO:0000256" key="2">
    <source>
        <dbReference type="ARBA" id="ARBA00022729"/>
    </source>
</evidence>
<dbReference type="PANTHER" id="PTHR35936">
    <property type="entry name" value="MEMBRANE-BOUND LYTIC MUREIN TRANSGLYCOSYLASE F"/>
    <property type="match status" value="1"/>
</dbReference>
<dbReference type="Proteomes" id="UP001269819">
    <property type="component" value="Unassembled WGS sequence"/>
</dbReference>
<proteinExistence type="inferred from homology"/>
<name>A0ABU3W2N4_9GAMM</name>
<dbReference type="PANTHER" id="PTHR35936:SF6">
    <property type="entry name" value="AMINO ACID ABC TRANSPORTER SUBSTRATE-BINDING PAAT FAMILY PROTEIN"/>
    <property type="match status" value="1"/>
</dbReference>
<evidence type="ECO:0000313" key="5">
    <source>
        <dbReference type="Proteomes" id="UP001269819"/>
    </source>
</evidence>
<protein>
    <submittedName>
        <fullName evidence="4">Transporter substrate-binding domain-containing protein</fullName>
    </submittedName>
</protein>
<comment type="caution">
    <text evidence="4">The sequence shown here is derived from an EMBL/GenBank/DDBJ whole genome shotgun (WGS) entry which is preliminary data.</text>
</comment>
<keyword evidence="5" id="KW-1185">Reference proteome</keyword>
<reference evidence="4 5" key="1">
    <citation type="submission" date="2023-10" db="EMBL/GenBank/DDBJ databases">
        <title>Characteristics and mechanism of a salt-tolerant marine origin heterotrophic nitrifying- aerobic denitrifying bacteria Marinobacter xestospongiae HN1.</title>
        <authorList>
            <person name="Qi R."/>
        </authorList>
    </citation>
    <scope>NUCLEOTIDE SEQUENCE [LARGE SCALE GENOMIC DNA]</scope>
    <source>
        <strain evidence="4 5">HN1</strain>
    </source>
</reference>
<dbReference type="SMART" id="SM00062">
    <property type="entry name" value="PBPb"/>
    <property type="match status" value="1"/>
</dbReference>
<evidence type="ECO:0000313" key="4">
    <source>
        <dbReference type="EMBL" id="MDV2080790.1"/>
    </source>
</evidence>
<dbReference type="InterPro" id="IPR001638">
    <property type="entry name" value="Solute-binding_3/MltF_N"/>
</dbReference>
<gene>
    <name evidence="4" type="ORF">RYS15_19055</name>
</gene>
<evidence type="ECO:0000256" key="1">
    <source>
        <dbReference type="ARBA" id="ARBA00010333"/>
    </source>
</evidence>
<dbReference type="SUPFAM" id="SSF53850">
    <property type="entry name" value="Periplasmic binding protein-like II"/>
    <property type="match status" value="1"/>
</dbReference>